<dbReference type="Pfam" id="PF01565">
    <property type="entry name" value="FAD_binding_4"/>
    <property type="match status" value="1"/>
</dbReference>
<dbReference type="InterPro" id="IPR016166">
    <property type="entry name" value="FAD-bd_PCMH"/>
</dbReference>
<dbReference type="PANTHER" id="PTHR11748">
    <property type="entry name" value="D-LACTATE DEHYDROGENASE"/>
    <property type="match status" value="1"/>
</dbReference>
<protein>
    <recommendedName>
        <fullName evidence="3">FAD-binding PCMH-type domain-containing protein</fullName>
    </recommendedName>
</protein>
<dbReference type="GO" id="GO:0003824">
    <property type="term" value="F:catalytic activity"/>
    <property type="evidence" value="ECO:0007669"/>
    <property type="project" value="InterPro"/>
</dbReference>
<keyword evidence="1" id="KW-0285">Flavoprotein</keyword>
<gene>
    <name evidence="4" type="ORF">DSM104440_00764</name>
</gene>
<evidence type="ECO:0000256" key="1">
    <source>
        <dbReference type="ARBA" id="ARBA00022630"/>
    </source>
</evidence>
<sequence length="349" mass="37432">MDIAALVERVRESAEKKRWLRIRGGGSKDFYGGPLQGDVVDVASYEGIIAYEPRELVLTVRAGTRLADVETVLAAERQMLPFEPPHFGEAATIGGTVAAGFSGPRRPYSGAARDFVLGARIVNGKGEDLSFGGRVIKNVAGYDVSRLMAGALGTLGILTELSFKVLPRPSVEATIAFSLDEAKAIEQANRWAGLPLPLSGAAWVDGVLRVRLSGAQSAVNAARAKMGGDEVADGESFWRDLREHRLAFFREGQPLWRLSVPQTAAPISTAHPQLIDWGGGQRWVSGALDAADIRSRVESAGGHATLFRGGDKSVGVFHPLQPAVAKIHARLKEAFDPAGILNRGRLYDF</sequence>
<dbReference type="Proteomes" id="UP000503096">
    <property type="component" value="Chromosome"/>
</dbReference>
<dbReference type="PANTHER" id="PTHR11748:SF103">
    <property type="entry name" value="GLYCOLATE OXIDASE SUBUNIT GLCE"/>
    <property type="match status" value="1"/>
</dbReference>
<feature type="domain" description="FAD-binding PCMH-type" evidence="3">
    <location>
        <begin position="1"/>
        <end position="168"/>
    </location>
</feature>
<name>A0A6M4H3W2_9PROT</name>
<reference evidence="4 5" key="1">
    <citation type="submission" date="2020-04" db="EMBL/GenBank/DDBJ databases">
        <title>Usitatibacter rugosus gen. nov., sp. nov. and Usitatibacter palustris sp. nov., novel members of Usitatibacteraceae fam. nov. within the order Nitrosomonadales isolated from soil.</title>
        <authorList>
            <person name="Huber K.J."/>
            <person name="Neumann-Schaal M."/>
            <person name="Geppert A."/>
            <person name="Luckner M."/>
            <person name="Wanner G."/>
            <person name="Overmann J."/>
        </authorList>
    </citation>
    <scope>NUCLEOTIDE SEQUENCE [LARGE SCALE GENOMIC DNA]</scope>
    <source>
        <strain evidence="4 5">Swamp67</strain>
    </source>
</reference>
<dbReference type="SUPFAM" id="SSF55103">
    <property type="entry name" value="FAD-linked oxidases, C-terminal domain"/>
    <property type="match status" value="1"/>
</dbReference>
<dbReference type="EMBL" id="CP053073">
    <property type="protein sequence ID" value="QJR13972.1"/>
    <property type="molecule type" value="Genomic_DNA"/>
</dbReference>
<evidence type="ECO:0000256" key="2">
    <source>
        <dbReference type="ARBA" id="ARBA00022827"/>
    </source>
</evidence>
<dbReference type="GO" id="GO:0071949">
    <property type="term" value="F:FAD binding"/>
    <property type="evidence" value="ECO:0007669"/>
    <property type="project" value="InterPro"/>
</dbReference>
<dbReference type="PROSITE" id="PS51387">
    <property type="entry name" value="FAD_PCMH"/>
    <property type="match status" value="1"/>
</dbReference>
<dbReference type="InterPro" id="IPR036318">
    <property type="entry name" value="FAD-bd_PCMH-like_sf"/>
</dbReference>
<dbReference type="InterPro" id="IPR006094">
    <property type="entry name" value="Oxid_FAD_bind_N"/>
</dbReference>
<dbReference type="InParanoid" id="A0A6M4H3W2"/>
<evidence type="ECO:0000313" key="4">
    <source>
        <dbReference type="EMBL" id="QJR13972.1"/>
    </source>
</evidence>
<dbReference type="FunCoup" id="A0A6M4H3W2">
    <property type="interactions" value="29"/>
</dbReference>
<dbReference type="SUPFAM" id="SSF56176">
    <property type="entry name" value="FAD-binding/transporter-associated domain-like"/>
    <property type="match status" value="1"/>
</dbReference>
<accession>A0A6M4H3W2</accession>
<keyword evidence="2" id="KW-0274">FAD</keyword>
<dbReference type="Gene3D" id="3.30.465.10">
    <property type="match status" value="1"/>
</dbReference>
<organism evidence="4 5">
    <name type="scientific">Usitatibacter palustris</name>
    <dbReference type="NCBI Taxonomy" id="2732487"/>
    <lineage>
        <taxon>Bacteria</taxon>
        <taxon>Pseudomonadati</taxon>
        <taxon>Pseudomonadota</taxon>
        <taxon>Betaproteobacteria</taxon>
        <taxon>Nitrosomonadales</taxon>
        <taxon>Usitatibacteraceae</taxon>
        <taxon>Usitatibacter</taxon>
    </lineage>
</organism>
<dbReference type="InterPro" id="IPR016169">
    <property type="entry name" value="FAD-bd_PCMH_sub2"/>
</dbReference>
<dbReference type="NCBIfam" id="NF008439">
    <property type="entry name" value="PRK11282.1"/>
    <property type="match status" value="1"/>
</dbReference>
<proteinExistence type="predicted"/>
<dbReference type="RefSeq" id="WP_171160768.1">
    <property type="nucleotide sequence ID" value="NZ_CP053073.1"/>
</dbReference>
<evidence type="ECO:0000313" key="5">
    <source>
        <dbReference type="Proteomes" id="UP000503096"/>
    </source>
</evidence>
<keyword evidence="5" id="KW-1185">Reference proteome</keyword>
<dbReference type="InterPro" id="IPR016164">
    <property type="entry name" value="FAD-linked_Oxase-like_C"/>
</dbReference>
<dbReference type="AlphaFoldDB" id="A0A6M4H3W2"/>
<evidence type="ECO:0000259" key="3">
    <source>
        <dbReference type="PROSITE" id="PS51387"/>
    </source>
</evidence>
<dbReference type="KEGG" id="upl:DSM104440_00764"/>